<reference evidence="2" key="1">
    <citation type="submission" date="2022-11" db="UniProtKB">
        <authorList>
            <consortium name="WormBaseParasite"/>
        </authorList>
    </citation>
    <scope>IDENTIFICATION</scope>
</reference>
<dbReference type="Proteomes" id="UP000887565">
    <property type="component" value="Unplaced"/>
</dbReference>
<evidence type="ECO:0000313" key="2">
    <source>
        <dbReference type="WBParaSite" id="nRc.2.0.1.t00483-RA"/>
    </source>
</evidence>
<proteinExistence type="predicted"/>
<sequence>MATICLGRSLTQFSMLLTNKSGQLPLVTLMIYVSTGNLLLDLASLAGCTIRSGMEDQECWEKLTNNLLLAIRMSEEVSANNKLILSIIVQNDTFDQMFAKWGSHRDDNGTMTNDGGTIGDLYFSADGQAGHLFIESLFYEAR</sequence>
<accession>A0A915HFU8</accession>
<keyword evidence="1" id="KW-1185">Reference proteome</keyword>
<protein>
    <submittedName>
        <fullName evidence="2">Uncharacterized protein</fullName>
    </submittedName>
</protein>
<name>A0A915HFU8_ROMCU</name>
<dbReference type="WBParaSite" id="nRc.2.0.1.t00483-RA">
    <property type="protein sequence ID" value="nRc.2.0.1.t00483-RA"/>
    <property type="gene ID" value="nRc.2.0.1.g00483"/>
</dbReference>
<dbReference type="AlphaFoldDB" id="A0A915HFU8"/>
<organism evidence="1 2">
    <name type="scientific">Romanomermis culicivorax</name>
    <name type="common">Nematode worm</name>
    <dbReference type="NCBI Taxonomy" id="13658"/>
    <lineage>
        <taxon>Eukaryota</taxon>
        <taxon>Metazoa</taxon>
        <taxon>Ecdysozoa</taxon>
        <taxon>Nematoda</taxon>
        <taxon>Enoplea</taxon>
        <taxon>Dorylaimia</taxon>
        <taxon>Mermithida</taxon>
        <taxon>Mermithoidea</taxon>
        <taxon>Mermithidae</taxon>
        <taxon>Romanomermis</taxon>
    </lineage>
</organism>
<evidence type="ECO:0000313" key="1">
    <source>
        <dbReference type="Proteomes" id="UP000887565"/>
    </source>
</evidence>